<name>A0A4R6PVR4_NOCIG</name>
<dbReference type="Proteomes" id="UP000295087">
    <property type="component" value="Unassembled WGS sequence"/>
</dbReference>
<comment type="caution">
    <text evidence="1">The sequence shown here is derived from an EMBL/GenBank/DDBJ whole genome shotgun (WGS) entry which is preliminary data.</text>
</comment>
<sequence length="97" mass="10126">MVRTMMVAGVLAVGALTGCSTPEAPAPPPSASPVLSTTALPPAETLAPSQQRNERIRGMLYTAGCVSNACVQTYFACMDGYLAGDPCQFFRDHPPPP</sequence>
<reference evidence="1 2" key="1">
    <citation type="submission" date="2019-03" db="EMBL/GenBank/DDBJ databases">
        <title>Genomic Encyclopedia of Type Strains, Phase IV (KMG-IV): sequencing the most valuable type-strain genomes for metagenomic binning, comparative biology and taxonomic classification.</title>
        <authorList>
            <person name="Goeker M."/>
        </authorList>
    </citation>
    <scope>NUCLEOTIDE SEQUENCE [LARGE SCALE GENOMIC DNA]</scope>
    <source>
        <strain evidence="1 2">DSM 44496</strain>
    </source>
</reference>
<dbReference type="EMBL" id="SNXK01000001">
    <property type="protein sequence ID" value="TDP43015.1"/>
    <property type="molecule type" value="Genomic_DNA"/>
</dbReference>
<evidence type="ECO:0008006" key="3">
    <source>
        <dbReference type="Google" id="ProtNLM"/>
    </source>
</evidence>
<dbReference type="AlphaFoldDB" id="A0A4R6PVR4"/>
<evidence type="ECO:0000313" key="2">
    <source>
        <dbReference type="Proteomes" id="UP000295087"/>
    </source>
</evidence>
<protein>
    <recommendedName>
        <fullName evidence="3">Lipoprotein</fullName>
    </recommendedName>
</protein>
<keyword evidence="2" id="KW-1185">Reference proteome</keyword>
<dbReference type="RefSeq" id="WP_067484369.1">
    <property type="nucleotide sequence ID" value="NZ_SNXK01000001.1"/>
</dbReference>
<evidence type="ECO:0000313" key="1">
    <source>
        <dbReference type="EMBL" id="TDP43015.1"/>
    </source>
</evidence>
<dbReference type="PROSITE" id="PS51257">
    <property type="entry name" value="PROKAR_LIPOPROTEIN"/>
    <property type="match status" value="1"/>
</dbReference>
<organism evidence="1 2">
    <name type="scientific">Nocardia ignorata</name>
    <dbReference type="NCBI Taxonomy" id="145285"/>
    <lineage>
        <taxon>Bacteria</taxon>
        <taxon>Bacillati</taxon>
        <taxon>Actinomycetota</taxon>
        <taxon>Actinomycetes</taxon>
        <taxon>Mycobacteriales</taxon>
        <taxon>Nocardiaceae</taxon>
        <taxon>Nocardia</taxon>
    </lineage>
</organism>
<proteinExistence type="predicted"/>
<gene>
    <name evidence="1" type="ORF">DFR75_1012135</name>
</gene>
<accession>A0A4R6PVR4</accession>